<dbReference type="OrthoDB" id="3693479at2"/>
<feature type="transmembrane region" description="Helical" evidence="1">
    <location>
        <begin position="128"/>
        <end position="149"/>
    </location>
</feature>
<protein>
    <recommendedName>
        <fullName evidence="2">SPW repeat-containing integral membrane domain-containing protein</fullName>
    </recommendedName>
</protein>
<evidence type="ECO:0000313" key="3">
    <source>
        <dbReference type="EMBL" id="RSM85239.1"/>
    </source>
</evidence>
<proteinExistence type="predicted"/>
<keyword evidence="1" id="KW-0812">Transmembrane</keyword>
<feature type="transmembrane region" description="Helical" evidence="1">
    <location>
        <begin position="69"/>
        <end position="92"/>
    </location>
</feature>
<evidence type="ECO:0000259" key="2">
    <source>
        <dbReference type="Pfam" id="PF03779"/>
    </source>
</evidence>
<dbReference type="AlphaFoldDB" id="A0A428ZAZ8"/>
<feature type="transmembrane region" description="Helical" evidence="1">
    <location>
        <begin position="161"/>
        <end position="179"/>
    </location>
</feature>
<evidence type="ECO:0000313" key="4">
    <source>
        <dbReference type="Proteomes" id="UP000287547"/>
    </source>
</evidence>
<reference evidence="3 4" key="1">
    <citation type="submission" date="2018-05" db="EMBL/GenBank/DDBJ databases">
        <title>Evolution of GPA BGCs.</title>
        <authorList>
            <person name="Waglechner N."/>
            <person name="Wright G.D."/>
        </authorList>
    </citation>
    <scope>NUCLEOTIDE SEQUENCE [LARGE SCALE GENOMIC DNA]</scope>
    <source>
        <strain evidence="3 4">A82846</strain>
    </source>
</reference>
<dbReference type="InterPro" id="IPR005530">
    <property type="entry name" value="SPW"/>
</dbReference>
<dbReference type="Proteomes" id="UP000287547">
    <property type="component" value="Unassembled WGS sequence"/>
</dbReference>
<dbReference type="Pfam" id="PF03779">
    <property type="entry name" value="SPW"/>
    <property type="match status" value="1"/>
</dbReference>
<name>A0A428ZAZ8_KIBAR</name>
<feature type="domain" description="SPW repeat-containing integral membrane" evidence="2">
    <location>
        <begin position="75"/>
        <end position="176"/>
    </location>
</feature>
<dbReference type="EMBL" id="QHKI01000013">
    <property type="protein sequence ID" value="RSM85239.1"/>
    <property type="molecule type" value="Genomic_DNA"/>
</dbReference>
<evidence type="ECO:0000256" key="1">
    <source>
        <dbReference type="SAM" id="Phobius"/>
    </source>
</evidence>
<gene>
    <name evidence="3" type="ORF">DMH04_18285</name>
</gene>
<keyword evidence="1" id="KW-1133">Transmembrane helix</keyword>
<sequence length="201" mass="21779">MAVLGIRLAGGDQRRREGGEVDRRTRKWHQTRWSAVPGQPVDEAGYPYSGGGSPLYPHTRTSVYGDETWLATLPSGLNFLAGVWLVLAPFALDYQNTGAGFNGQWNDIVLGVAIAILALVRTFAPHRVVWFSGINLVLGGWLIVAPFVLQYNAGRDATQAVTNDIVVGILVFLLALLSITGTMRARSRQAEDTSQASTGQQ</sequence>
<accession>A0A428ZAZ8</accession>
<organism evidence="3 4">
    <name type="scientific">Kibdelosporangium aridum</name>
    <dbReference type="NCBI Taxonomy" id="2030"/>
    <lineage>
        <taxon>Bacteria</taxon>
        <taxon>Bacillati</taxon>
        <taxon>Actinomycetota</taxon>
        <taxon>Actinomycetes</taxon>
        <taxon>Pseudonocardiales</taxon>
        <taxon>Pseudonocardiaceae</taxon>
        <taxon>Kibdelosporangium</taxon>
    </lineage>
</organism>
<comment type="caution">
    <text evidence="3">The sequence shown here is derived from an EMBL/GenBank/DDBJ whole genome shotgun (WGS) entry which is preliminary data.</text>
</comment>
<keyword evidence="1" id="KW-0472">Membrane</keyword>
<feature type="transmembrane region" description="Helical" evidence="1">
    <location>
        <begin position="104"/>
        <end position="121"/>
    </location>
</feature>